<accession>A0A8T3CCM0</accession>
<dbReference type="Proteomes" id="UP000829196">
    <property type="component" value="Unassembled WGS sequence"/>
</dbReference>
<evidence type="ECO:0000313" key="2">
    <source>
        <dbReference type="Proteomes" id="UP000829196"/>
    </source>
</evidence>
<gene>
    <name evidence="1" type="ORF">KFK09_000255</name>
</gene>
<dbReference type="AlphaFoldDB" id="A0A8T3CCM0"/>
<organism evidence="1 2">
    <name type="scientific">Dendrobium nobile</name>
    <name type="common">Orchid</name>
    <dbReference type="NCBI Taxonomy" id="94219"/>
    <lineage>
        <taxon>Eukaryota</taxon>
        <taxon>Viridiplantae</taxon>
        <taxon>Streptophyta</taxon>
        <taxon>Embryophyta</taxon>
        <taxon>Tracheophyta</taxon>
        <taxon>Spermatophyta</taxon>
        <taxon>Magnoliopsida</taxon>
        <taxon>Liliopsida</taxon>
        <taxon>Asparagales</taxon>
        <taxon>Orchidaceae</taxon>
        <taxon>Epidendroideae</taxon>
        <taxon>Malaxideae</taxon>
        <taxon>Dendrobiinae</taxon>
        <taxon>Dendrobium</taxon>
    </lineage>
</organism>
<sequence>MKKHKKEDEELKIQERMYPISKITCVILRIRIRVSCQWCQATLLFRKFWV</sequence>
<comment type="caution">
    <text evidence="1">The sequence shown here is derived from an EMBL/GenBank/DDBJ whole genome shotgun (WGS) entry which is preliminary data.</text>
</comment>
<protein>
    <submittedName>
        <fullName evidence="1">Uncharacterized protein</fullName>
    </submittedName>
</protein>
<evidence type="ECO:0000313" key="1">
    <source>
        <dbReference type="EMBL" id="KAI0530707.1"/>
    </source>
</evidence>
<dbReference type="EMBL" id="JAGYWB010000001">
    <property type="protein sequence ID" value="KAI0530707.1"/>
    <property type="molecule type" value="Genomic_DNA"/>
</dbReference>
<keyword evidence="2" id="KW-1185">Reference proteome</keyword>
<reference evidence="1" key="1">
    <citation type="journal article" date="2022" name="Front. Genet.">
        <title>Chromosome-Scale Assembly of the Dendrobium nobile Genome Provides Insights Into the Molecular Mechanism of the Biosynthesis of the Medicinal Active Ingredient of Dendrobium.</title>
        <authorList>
            <person name="Xu Q."/>
            <person name="Niu S.-C."/>
            <person name="Li K.-L."/>
            <person name="Zheng P.-J."/>
            <person name="Zhang X.-J."/>
            <person name="Jia Y."/>
            <person name="Liu Y."/>
            <person name="Niu Y.-X."/>
            <person name="Yu L.-H."/>
            <person name="Chen D.-F."/>
            <person name="Zhang G.-Q."/>
        </authorList>
    </citation>
    <scope>NUCLEOTIDE SEQUENCE</scope>
    <source>
        <tissue evidence="1">Leaf</tissue>
    </source>
</reference>
<name>A0A8T3CCM0_DENNO</name>
<proteinExistence type="predicted"/>